<evidence type="ECO:0000256" key="1">
    <source>
        <dbReference type="ARBA" id="ARBA00004141"/>
    </source>
</evidence>
<feature type="transmembrane region" description="Helical" evidence="15">
    <location>
        <begin position="272"/>
        <end position="294"/>
    </location>
</feature>
<dbReference type="PANTHER" id="PTHR33048">
    <property type="entry name" value="PTH11-LIKE INTEGRAL MEMBRANE PROTEIN (AFU_ORTHOLOGUE AFUA_5G11245)"/>
    <property type="match status" value="1"/>
</dbReference>
<evidence type="ECO:0000256" key="12">
    <source>
        <dbReference type="ARBA" id="ARBA00023288"/>
    </source>
</evidence>
<comment type="subcellular location">
    <subcellularLocation>
        <location evidence="2">Membrane</location>
        <topology evidence="2">Lipid-anchor</topology>
        <topology evidence="2">GPI-anchor</topology>
    </subcellularLocation>
    <subcellularLocation>
        <location evidence="1">Membrane</location>
        <topology evidence="1">Multi-pass membrane protein</topology>
    </subcellularLocation>
    <subcellularLocation>
        <location evidence="3">Secreted</location>
    </subcellularLocation>
</comment>
<feature type="signal peptide" evidence="16">
    <location>
        <begin position="1"/>
        <end position="20"/>
    </location>
</feature>
<evidence type="ECO:0000256" key="7">
    <source>
        <dbReference type="ARBA" id="ARBA00022692"/>
    </source>
</evidence>
<dbReference type="EMBL" id="WVTA01000007">
    <property type="protein sequence ID" value="KAK3208436.1"/>
    <property type="molecule type" value="Genomic_DNA"/>
</dbReference>
<evidence type="ECO:0000256" key="10">
    <source>
        <dbReference type="ARBA" id="ARBA00023136"/>
    </source>
</evidence>
<dbReference type="GO" id="GO:0098552">
    <property type="term" value="C:side of membrane"/>
    <property type="evidence" value="ECO:0007669"/>
    <property type="project" value="UniProtKB-KW"/>
</dbReference>
<evidence type="ECO:0000256" key="16">
    <source>
        <dbReference type="SAM" id="SignalP"/>
    </source>
</evidence>
<dbReference type="Pfam" id="PF05730">
    <property type="entry name" value="CFEM"/>
    <property type="match status" value="1"/>
</dbReference>
<keyword evidence="7 15" id="KW-0812">Transmembrane</keyword>
<comment type="similarity">
    <text evidence="13">Belongs to the SAT4 family.</text>
</comment>
<evidence type="ECO:0000256" key="6">
    <source>
        <dbReference type="ARBA" id="ARBA00022622"/>
    </source>
</evidence>
<evidence type="ECO:0000256" key="9">
    <source>
        <dbReference type="ARBA" id="ARBA00022989"/>
    </source>
</evidence>
<name>A0AAN6LWG9_9PLEO</name>
<protein>
    <recommendedName>
        <fullName evidence="21">Extracellular membrane protein CFEM domain-containing protein</fullName>
    </recommendedName>
</protein>
<keyword evidence="6" id="KW-0325">Glycoprotein</keyword>
<comment type="similarity">
    <text evidence="4">Belongs to the RBT5 family.</text>
</comment>
<proteinExistence type="inferred from homology"/>
<keyword evidence="11" id="KW-1015">Disulfide bond</keyword>
<feature type="region of interest" description="Disordered" evidence="14">
    <location>
        <begin position="418"/>
        <end position="455"/>
    </location>
</feature>
<evidence type="ECO:0000313" key="20">
    <source>
        <dbReference type="Proteomes" id="UP001280581"/>
    </source>
</evidence>
<feature type="transmembrane region" description="Helical" evidence="15">
    <location>
        <begin position="190"/>
        <end position="217"/>
    </location>
</feature>
<feature type="transmembrane region" description="Helical" evidence="15">
    <location>
        <begin position="314"/>
        <end position="335"/>
    </location>
</feature>
<reference evidence="19 20" key="1">
    <citation type="submission" date="2021-02" db="EMBL/GenBank/DDBJ databases">
        <title>Genome assembly of Pseudopithomyces chartarum.</title>
        <authorList>
            <person name="Jauregui R."/>
            <person name="Singh J."/>
            <person name="Voisey C."/>
        </authorList>
    </citation>
    <scope>NUCLEOTIDE SEQUENCE [LARGE SCALE GENOMIC DNA]</scope>
    <source>
        <strain evidence="19 20">AGR01</strain>
    </source>
</reference>
<evidence type="ECO:0000259" key="18">
    <source>
        <dbReference type="Pfam" id="PF20684"/>
    </source>
</evidence>
<gene>
    <name evidence="19" type="ORF">GRF29_77g708095</name>
</gene>
<comment type="caution">
    <text evidence="19">The sequence shown here is derived from an EMBL/GenBank/DDBJ whole genome shotgun (WGS) entry which is preliminary data.</text>
</comment>
<dbReference type="AlphaFoldDB" id="A0AAN6LWG9"/>
<keyword evidence="20" id="KW-1185">Reference proteome</keyword>
<feature type="region of interest" description="Disordered" evidence="14">
    <location>
        <begin position="367"/>
        <end position="386"/>
    </location>
</feature>
<feature type="compositionally biased region" description="Polar residues" evidence="14">
    <location>
        <begin position="367"/>
        <end position="378"/>
    </location>
</feature>
<evidence type="ECO:0000313" key="19">
    <source>
        <dbReference type="EMBL" id="KAK3208436.1"/>
    </source>
</evidence>
<keyword evidence="12" id="KW-0449">Lipoprotein</keyword>
<dbReference type="Pfam" id="PF20684">
    <property type="entry name" value="Fung_rhodopsin"/>
    <property type="match status" value="1"/>
</dbReference>
<evidence type="ECO:0008006" key="21">
    <source>
        <dbReference type="Google" id="ProtNLM"/>
    </source>
</evidence>
<evidence type="ECO:0000256" key="4">
    <source>
        <dbReference type="ARBA" id="ARBA00010031"/>
    </source>
</evidence>
<evidence type="ECO:0000256" key="3">
    <source>
        <dbReference type="ARBA" id="ARBA00004613"/>
    </source>
</evidence>
<evidence type="ECO:0000259" key="17">
    <source>
        <dbReference type="Pfam" id="PF05730"/>
    </source>
</evidence>
<feature type="chain" id="PRO_5042879351" description="Extracellular membrane protein CFEM domain-containing protein" evidence="16">
    <location>
        <begin position="21"/>
        <end position="455"/>
    </location>
</feature>
<evidence type="ECO:0000256" key="2">
    <source>
        <dbReference type="ARBA" id="ARBA00004589"/>
    </source>
</evidence>
<feature type="domain" description="CFEM" evidence="17">
    <location>
        <begin position="33"/>
        <end position="71"/>
    </location>
</feature>
<keyword evidence="5" id="KW-0964">Secreted</keyword>
<keyword evidence="10 15" id="KW-0472">Membrane</keyword>
<evidence type="ECO:0000256" key="11">
    <source>
        <dbReference type="ARBA" id="ARBA00023157"/>
    </source>
</evidence>
<dbReference type="GO" id="GO:0005576">
    <property type="term" value="C:extracellular region"/>
    <property type="evidence" value="ECO:0007669"/>
    <property type="project" value="UniProtKB-SubCell"/>
</dbReference>
<evidence type="ECO:0000256" key="8">
    <source>
        <dbReference type="ARBA" id="ARBA00022729"/>
    </source>
</evidence>
<feature type="transmembrane region" description="Helical" evidence="15">
    <location>
        <begin position="155"/>
        <end position="178"/>
    </location>
</feature>
<dbReference type="InterPro" id="IPR052337">
    <property type="entry name" value="SAT4-like"/>
</dbReference>
<evidence type="ECO:0000256" key="5">
    <source>
        <dbReference type="ARBA" id="ARBA00022525"/>
    </source>
</evidence>
<dbReference type="PANTHER" id="PTHR33048:SF143">
    <property type="entry name" value="EXTRACELLULAR MEMBRANE PROTEIN CFEM DOMAIN-CONTAINING PROTEIN-RELATED"/>
    <property type="match status" value="1"/>
</dbReference>
<accession>A0AAN6LWG9</accession>
<keyword evidence="9 15" id="KW-1133">Transmembrane helix</keyword>
<keyword evidence="6" id="KW-0336">GPI-anchor</keyword>
<feature type="domain" description="Rhodopsin" evidence="18">
    <location>
        <begin position="95"/>
        <end position="336"/>
    </location>
</feature>
<feature type="transmembrane region" description="Helical" evidence="15">
    <location>
        <begin position="82"/>
        <end position="101"/>
    </location>
</feature>
<keyword evidence="8 16" id="KW-0732">Signal</keyword>
<evidence type="ECO:0000256" key="14">
    <source>
        <dbReference type="SAM" id="MobiDB-lite"/>
    </source>
</evidence>
<evidence type="ECO:0000256" key="13">
    <source>
        <dbReference type="ARBA" id="ARBA00038359"/>
    </source>
</evidence>
<feature type="transmembrane region" description="Helical" evidence="15">
    <location>
        <begin position="237"/>
        <end position="260"/>
    </location>
</feature>
<evidence type="ECO:0000256" key="15">
    <source>
        <dbReference type="SAM" id="Phobius"/>
    </source>
</evidence>
<organism evidence="19 20">
    <name type="scientific">Pseudopithomyces chartarum</name>
    <dbReference type="NCBI Taxonomy" id="1892770"/>
    <lineage>
        <taxon>Eukaryota</taxon>
        <taxon>Fungi</taxon>
        <taxon>Dikarya</taxon>
        <taxon>Ascomycota</taxon>
        <taxon>Pezizomycotina</taxon>
        <taxon>Dothideomycetes</taxon>
        <taxon>Pleosporomycetidae</taxon>
        <taxon>Pleosporales</taxon>
        <taxon>Massarineae</taxon>
        <taxon>Didymosphaeriaceae</taxon>
        <taxon>Pseudopithomyces</taxon>
    </lineage>
</organism>
<dbReference type="InterPro" id="IPR008427">
    <property type="entry name" value="Extracellular_membr_CFEM_dom"/>
</dbReference>
<dbReference type="Proteomes" id="UP001280581">
    <property type="component" value="Unassembled WGS sequence"/>
</dbReference>
<sequence length="455" mass="49907">MRIAISIQFLLLALSGVGYAQKQESGLTAAIGLLPDCAVTCLVEAVAKSPCEITDALCICTNQELNANVERSRNTTLKVTNIALGVASAACVVARIVFKAAFSASELGMDDYLIVATLIFGIPSTIVQDLGTISHGLGEDIWTLGFDTITLFAKWFYIMEVLYFFNVAMLKLSLLFFFQRIFPAKPVQKILWGTIVFNAMTGIAFVITAIFQCTPISHYWEKWDGEHTNGTCINVNALGWANAIISILMDVWMLAIPLWQVSRLKMAWRKKISVALMFCVGTFVTIISIIRLQSLITFGTSQNPTWDQADASNWSTIEINVGIMCACMPALRLILVRAFPRALATSQYNTSNKYYVKYGTSQSGALKSGNQVTASSNRGAGRDEVFAGNKNNTITFTKTFEVRHGDDEEQLVPLDDLSLKGQRRKSNASSEASATGPITPVTPNVIRETSRNNVI</sequence>
<dbReference type="InterPro" id="IPR049326">
    <property type="entry name" value="Rhodopsin_dom_fungi"/>
</dbReference>